<name>A0AA36HYX6_9DINO</name>
<dbReference type="PANTHER" id="PTHR11071">
    <property type="entry name" value="PEPTIDYL-PROLYL CIS-TRANS ISOMERASE"/>
    <property type="match status" value="1"/>
</dbReference>
<dbReference type="AlphaFoldDB" id="A0AA36HYX6"/>
<dbReference type="EC" id="5.2.1.8" evidence="2 5"/>
<keyword evidence="6" id="KW-0732">Signal</keyword>
<keyword evidence="3 5" id="KW-0697">Rotamase</keyword>
<dbReference type="Proteomes" id="UP001178507">
    <property type="component" value="Unassembled WGS sequence"/>
</dbReference>
<dbReference type="InterPro" id="IPR002130">
    <property type="entry name" value="Cyclophilin-type_PPIase_dom"/>
</dbReference>
<feature type="chain" id="PRO_5041199793" description="peptidylprolyl isomerase" evidence="6">
    <location>
        <begin position="18"/>
        <end position="374"/>
    </location>
</feature>
<accession>A0AA36HYX6</accession>
<comment type="catalytic activity">
    <reaction evidence="1 5">
        <text>[protein]-peptidylproline (omega=180) = [protein]-peptidylproline (omega=0)</text>
        <dbReference type="Rhea" id="RHEA:16237"/>
        <dbReference type="Rhea" id="RHEA-COMP:10747"/>
        <dbReference type="Rhea" id="RHEA-COMP:10748"/>
        <dbReference type="ChEBI" id="CHEBI:83833"/>
        <dbReference type="ChEBI" id="CHEBI:83834"/>
        <dbReference type="EC" id="5.2.1.8"/>
    </reaction>
</comment>
<dbReference type="GO" id="GO:0003755">
    <property type="term" value="F:peptidyl-prolyl cis-trans isomerase activity"/>
    <property type="evidence" value="ECO:0007669"/>
    <property type="project" value="UniProtKB-KW"/>
</dbReference>
<evidence type="ECO:0000256" key="3">
    <source>
        <dbReference type="ARBA" id="ARBA00023110"/>
    </source>
</evidence>
<dbReference type="FunFam" id="2.40.100.10:FF:000022">
    <property type="entry name" value="Peptidyl-prolyl cis-trans isomerase CYP95"/>
    <property type="match status" value="1"/>
</dbReference>
<evidence type="ECO:0000313" key="9">
    <source>
        <dbReference type="EMBL" id="CAJ1377922.1"/>
    </source>
</evidence>
<gene>
    <name evidence="9" type="ORF">EVOR1521_LOCUS6603</name>
</gene>
<dbReference type="PROSITE" id="PS50059">
    <property type="entry name" value="FKBP_PPIASE"/>
    <property type="match status" value="1"/>
</dbReference>
<feature type="signal peptide" evidence="6">
    <location>
        <begin position="1"/>
        <end position="17"/>
    </location>
</feature>
<dbReference type="PRINTS" id="PR00153">
    <property type="entry name" value="CSAPPISMRASE"/>
</dbReference>
<organism evidence="9 10">
    <name type="scientific">Effrenium voratum</name>
    <dbReference type="NCBI Taxonomy" id="2562239"/>
    <lineage>
        <taxon>Eukaryota</taxon>
        <taxon>Sar</taxon>
        <taxon>Alveolata</taxon>
        <taxon>Dinophyceae</taxon>
        <taxon>Suessiales</taxon>
        <taxon>Symbiodiniaceae</taxon>
        <taxon>Effrenium</taxon>
    </lineage>
</organism>
<dbReference type="Pfam" id="PF00254">
    <property type="entry name" value="FKBP_C"/>
    <property type="match status" value="1"/>
</dbReference>
<comment type="caution">
    <text evidence="9">The sequence shown here is derived from an EMBL/GenBank/DDBJ whole genome shotgun (WGS) entry which is preliminary data.</text>
</comment>
<dbReference type="InterPro" id="IPR029000">
    <property type="entry name" value="Cyclophilin-like_dom_sf"/>
</dbReference>
<dbReference type="PROSITE" id="PS50072">
    <property type="entry name" value="CSA_PPIASE_2"/>
    <property type="match status" value="1"/>
</dbReference>
<dbReference type="SUPFAM" id="SSF50891">
    <property type="entry name" value="Cyclophilin-like"/>
    <property type="match status" value="1"/>
</dbReference>
<dbReference type="InterPro" id="IPR020892">
    <property type="entry name" value="Cyclophilin-type_PPIase_CS"/>
</dbReference>
<dbReference type="SUPFAM" id="SSF54534">
    <property type="entry name" value="FKBP-like"/>
    <property type="match status" value="1"/>
</dbReference>
<dbReference type="Pfam" id="PF00160">
    <property type="entry name" value="Pro_isomerase"/>
    <property type="match status" value="1"/>
</dbReference>
<dbReference type="InterPro" id="IPR001179">
    <property type="entry name" value="PPIase_FKBP_dom"/>
</dbReference>
<reference evidence="9" key="1">
    <citation type="submission" date="2023-08" db="EMBL/GenBank/DDBJ databases">
        <authorList>
            <person name="Chen Y."/>
            <person name="Shah S."/>
            <person name="Dougan E. K."/>
            <person name="Thang M."/>
            <person name="Chan C."/>
        </authorList>
    </citation>
    <scope>NUCLEOTIDE SEQUENCE</scope>
</reference>
<evidence type="ECO:0000256" key="2">
    <source>
        <dbReference type="ARBA" id="ARBA00013194"/>
    </source>
</evidence>
<feature type="domain" description="PPIase FKBP-type" evidence="7">
    <location>
        <begin position="57"/>
        <end position="143"/>
    </location>
</feature>
<dbReference type="Gene3D" id="3.10.50.40">
    <property type="match status" value="1"/>
</dbReference>
<dbReference type="InterPro" id="IPR046357">
    <property type="entry name" value="PPIase_dom_sf"/>
</dbReference>
<dbReference type="GO" id="GO:0016018">
    <property type="term" value="F:cyclosporin A binding"/>
    <property type="evidence" value="ECO:0007669"/>
    <property type="project" value="TreeGrafter"/>
</dbReference>
<protein>
    <recommendedName>
        <fullName evidence="2 5">peptidylprolyl isomerase</fullName>
        <ecNumber evidence="2 5">5.2.1.8</ecNumber>
    </recommendedName>
</protein>
<dbReference type="GO" id="GO:0005737">
    <property type="term" value="C:cytoplasm"/>
    <property type="evidence" value="ECO:0007669"/>
    <property type="project" value="TreeGrafter"/>
</dbReference>
<evidence type="ECO:0000256" key="1">
    <source>
        <dbReference type="ARBA" id="ARBA00000971"/>
    </source>
</evidence>
<dbReference type="InterPro" id="IPR000774">
    <property type="entry name" value="PPIase_FKBP_N"/>
</dbReference>
<dbReference type="Gene3D" id="2.40.100.10">
    <property type="entry name" value="Cyclophilin-like"/>
    <property type="match status" value="1"/>
</dbReference>
<evidence type="ECO:0000259" key="7">
    <source>
        <dbReference type="PROSITE" id="PS50059"/>
    </source>
</evidence>
<dbReference type="PANTHER" id="PTHR11071:SF561">
    <property type="entry name" value="PEPTIDYL-PROLYL CIS-TRANS ISOMERASE D-RELATED"/>
    <property type="match status" value="1"/>
</dbReference>
<evidence type="ECO:0000313" key="10">
    <source>
        <dbReference type="Proteomes" id="UP001178507"/>
    </source>
</evidence>
<proteinExistence type="predicted"/>
<dbReference type="PROSITE" id="PS00170">
    <property type="entry name" value="CSA_PPIASE_1"/>
    <property type="match status" value="1"/>
</dbReference>
<evidence type="ECO:0000259" key="8">
    <source>
        <dbReference type="PROSITE" id="PS50072"/>
    </source>
</evidence>
<sequence>MAVALRLAAILVVLCRGEPEDEKFLEENRLRDDVTETASGLQYEVVKSGGGPSPEPDSKCVVHYRGSLLNGSEFDSSHKRGAPATFKPSALMPGFKEALLMMRPGDTWKIWIPSQIAYGPKGAGSAIPANAALFFELELMEVSPPAEGLEWAWEQATANPMPIALLCMVAFQFLQSYFGKSGASNMKELPISEAASEENPKVFFSVQIGEDEPERIEMELFAKSYPKTAENFRCLCTGEKGKGKSGKPLAFKGSIFHRIIPGFMCQGGDFTKANGTGGESIYGEKFEDEWDSGFITHNKAGLLSMANAGKDTNGSQFFVTLAACPHLDGKHVVFGHVISGMDVVTKMGATGTGGGTPKQKVTIVDCGEVKSKST</sequence>
<evidence type="ECO:0000256" key="5">
    <source>
        <dbReference type="PROSITE-ProRule" id="PRU00277"/>
    </source>
</evidence>
<keyword evidence="10" id="KW-1185">Reference proteome</keyword>
<dbReference type="GO" id="GO:0006457">
    <property type="term" value="P:protein folding"/>
    <property type="evidence" value="ECO:0007669"/>
    <property type="project" value="InterPro"/>
</dbReference>
<dbReference type="EMBL" id="CAUJNA010000499">
    <property type="protein sequence ID" value="CAJ1377922.1"/>
    <property type="molecule type" value="Genomic_DNA"/>
</dbReference>
<keyword evidence="4 5" id="KW-0413">Isomerase</keyword>
<evidence type="ECO:0000256" key="6">
    <source>
        <dbReference type="SAM" id="SignalP"/>
    </source>
</evidence>
<feature type="domain" description="PPIase cyclophilin-type" evidence="8">
    <location>
        <begin position="203"/>
        <end position="368"/>
    </location>
</feature>
<dbReference type="Pfam" id="PF01346">
    <property type="entry name" value="FKBP_N"/>
    <property type="match status" value="1"/>
</dbReference>
<evidence type="ECO:0000256" key="4">
    <source>
        <dbReference type="ARBA" id="ARBA00023235"/>
    </source>
</evidence>